<dbReference type="AlphaFoldDB" id="A0A1L9WR40"/>
<dbReference type="GeneID" id="30975213"/>
<reference evidence="2" key="1">
    <citation type="journal article" date="2017" name="Genome Biol.">
        <title>Comparative genomics reveals high biological diversity and specific adaptations in the industrially and medically important fungal genus Aspergillus.</title>
        <authorList>
            <person name="de Vries R.P."/>
            <person name="Riley R."/>
            <person name="Wiebenga A."/>
            <person name="Aguilar-Osorio G."/>
            <person name="Amillis S."/>
            <person name="Uchima C.A."/>
            <person name="Anderluh G."/>
            <person name="Asadollahi M."/>
            <person name="Askin M."/>
            <person name="Barry K."/>
            <person name="Battaglia E."/>
            <person name="Bayram O."/>
            <person name="Benocci T."/>
            <person name="Braus-Stromeyer S.A."/>
            <person name="Caldana C."/>
            <person name="Canovas D."/>
            <person name="Cerqueira G.C."/>
            <person name="Chen F."/>
            <person name="Chen W."/>
            <person name="Choi C."/>
            <person name="Clum A."/>
            <person name="Dos Santos R.A."/>
            <person name="Damasio A.R."/>
            <person name="Diallinas G."/>
            <person name="Emri T."/>
            <person name="Fekete E."/>
            <person name="Flipphi M."/>
            <person name="Freyberg S."/>
            <person name="Gallo A."/>
            <person name="Gournas C."/>
            <person name="Habgood R."/>
            <person name="Hainaut M."/>
            <person name="Harispe M.L."/>
            <person name="Henrissat B."/>
            <person name="Hilden K.S."/>
            <person name="Hope R."/>
            <person name="Hossain A."/>
            <person name="Karabika E."/>
            <person name="Karaffa L."/>
            <person name="Karanyi Z."/>
            <person name="Krasevec N."/>
            <person name="Kuo A."/>
            <person name="Kusch H."/>
            <person name="LaButti K."/>
            <person name="Lagendijk E.L."/>
            <person name="Lapidus A."/>
            <person name="Levasseur A."/>
            <person name="Lindquist E."/>
            <person name="Lipzen A."/>
            <person name="Logrieco A.F."/>
            <person name="MacCabe A."/>
            <person name="Maekelae M.R."/>
            <person name="Malavazi I."/>
            <person name="Melin P."/>
            <person name="Meyer V."/>
            <person name="Mielnichuk N."/>
            <person name="Miskei M."/>
            <person name="Molnar A.P."/>
            <person name="Mule G."/>
            <person name="Ngan C.Y."/>
            <person name="Orejas M."/>
            <person name="Orosz E."/>
            <person name="Ouedraogo J.P."/>
            <person name="Overkamp K.M."/>
            <person name="Park H.-S."/>
            <person name="Perrone G."/>
            <person name="Piumi F."/>
            <person name="Punt P.J."/>
            <person name="Ram A.F."/>
            <person name="Ramon A."/>
            <person name="Rauscher S."/>
            <person name="Record E."/>
            <person name="Riano-Pachon D.M."/>
            <person name="Robert V."/>
            <person name="Roehrig J."/>
            <person name="Ruller R."/>
            <person name="Salamov A."/>
            <person name="Salih N.S."/>
            <person name="Samson R.A."/>
            <person name="Sandor E."/>
            <person name="Sanguinetti M."/>
            <person name="Schuetze T."/>
            <person name="Sepcic K."/>
            <person name="Shelest E."/>
            <person name="Sherlock G."/>
            <person name="Sophianopoulou V."/>
            <person name="Squina F.M."/>
            <person name="Sun H."/>
            <person name="Susca A."/>
            <person name="Todd R.B."/>
            <person name="Tsang A."/>
            <person name="Unkles S.E."/>
            <person name="van de Wiele N."/>
            <person name="van Rossen-Uffink D."/>
            <person name="Oliveira J.V."/>
            <person name="Vesth T.C."/>
            <person name="Visser J."/>
            <person name="Yu J.-H."/>
            <person name="Zhou M."/>
            <person name="Andersen M.R."/>
            <person name="Archer D.B."/>
            <person name="Baker S.E."/>
            <person name="Benoit I."/>
            <person name="Brakhage A.A."/>
            <person name="Braus G.H."/>
            <person name="Fischer R."/>
            <person name="Frisvad J.C."/>
            <person name="Goldman G.H."/>
            <person name="Houbraken J."/>
            <person name="Oakley B."/>
            <person name="Pocsi I."/>
            <person name="Scazzocchio C."/>
            <person name="Seiboth B."/>
            <person name="vanKuyk P.A."/>
            <person name="Wortman J."/>
            <person name="Dyer P.S."/>
            <person name="Grigoriev I.V."/>
        </authorList>
    </citation>
    <scope>NUCLEOTIDE SEQUENCE [LARGE SCALE GENOMIC DNA]</scope>
    <source>
        <strain evidence="2">ATCC 16872 / CBS 172.66 / WB 5094</strain>
    </source>
</reference>
<name>A0A1L9WR40_ASPA1</name>
<dbReference type="EMBL" id="KV878979">
    <property type="protein sequence ID" value="OJJ98655.1"/>
    <property type="molecule type" value="Genomic_DNA"/>
</dbReference>
<proteinExistence type="predicted"/>
<sequence length="92" mass="10132">MVPSIRTGQYGTCSQDADKNLERLEIKPTVQPFAARIGGNQSLVLDPNDESNAELLKRVPDAAPLLSIKKTFSLKAFTDISLWKLSLVECDL</sequence>
<protein>
    <submittedName>
        <fullName evidence="1">Uncharacterized protein</fullName>
    </submittedName>
</protein>
<dbReference type="VEuPathDB" id="FungiDB:ASPACDRAFT_44287"/>
<evidence type="ECO:0000313" key="2">
    <source>
        <dbReference type="Proteomes" id="UP000184546"/>
    </source>
</evidence>
<gene>
    <name evidence="1" type="ORF">ASPACDRAFT_44287</name>
</gene>
<accession>A0A1L9WR40</accession>
<keyword evidence="2" id="KW-1185">Reference proteome</keyword>
<dbReference type="RefSeq" id="XP_020054995.1">
    <property type="nucleotide sequence ID" value="XM_020201399.1"/>
</dbReference>
<dbReference type="Proteomes" id="UP000184546">
    <property type="component" value="Unassembled WGS sequence"/>
</dbReference>
<dbReference type="STRING" id="690307.A0A1L9WR40"/>
<evidence type="ECO:0000313" key="1">
    <source>
        <dbReference type="EMBL" id="OJJ98655.1"/>
    </source>
</evidence>
<organism evidence="1 2">
    <name type="scientific">Aspergillus aculeatus (strain ATCC 16872 / CBS 172.66 / WB 5094)</name>
    <dbReference type="NCBI Taxonomy" id="690307"/>
    <lineage>
        <taxon>Eukaryota</taxon>
        <taxon>Fungi</taxon>
        <taxon>Dikarya</taxon>
        <taxon>Ascomycota</taxon>
        <taxon>Pezizomycotina</taxon>
        <taxon>Eurotiomycetes</taxon>
        <taxon>Eurotiomycetidae</taxon>
        <taxon>Eurotiales</taxon>
        <taxon>Aspergillaceae</taxon>
        <taxon>Aspergillus</taxon>
        <taxon>Aspergillus subgen. Circumdati</taxon>
    </lineage>
</organism>
<dbReference type="OMA" id="ECMGERY"/>
<dbReference type="OrthoDB" id="3222at2759"/>